<name>A0A0F9J1J9_9ZZZZ</name>
<evidence type="ECO:0000313" key="1">
    <source>
        <dbReference type="EMBL" id="KKM63524.1"/>
    </source>
</evidence>
<dbReference type="InterPro" id="IPR008593">
    <property type="entry name" value="Dam_MeTrfase"/>
</dbReference>
<evidence type="ECO:0008006" key="2">
    <source>
        <dbReference type="Google" id="ProtNLM"/>
    </source>
</evidence>
<reference evidence="1" key="1">
    <citation type="journal article" date="2015" name="Nature">
        <title>Complex archaea that bridge the gap between prokaryotes and eukaryotes.</title>
        <authorList>
            <person name="Spang A."/>
            <person name="Saw J.H."/>
            <person name="Jorgensen S.L."/>
            <person name="Zaremba-Niedzwiedzka K."/>
            <person name="Martijn J."/>
            <person name="Lind A.E."/>
            <person name="van Eijk R."/>
            <person name="Schleper C."/>
            <person name="Guy L."/>
            <person name="Ettema T.J."/>
        </authorList>
    </citation>
    <scope>NUCLEOTIDE SEQUENCE</scope>
</reference>
<dbReference type="AlphaFoldDB" id="A0A0F9J1J9"/>
<dbReference type="EMBL" id="LAZR01011082">
    <property type="protein sequence ID" value="KKM63524.1"/>
    <property type="molecule type" value="Genomic_DNA"/>
</dbReference>
<protein>
    <recommendedName>
        <fullName evidence="2">DNA N-6-adenine-methyltransferase (Dam)</fullName>
    </recommendedName>
</protein>
<proteinExistence type="predicted"/>
<sequence length="174" mass="20846">MNKEVYSRTKKTIDVWQTPKYFYELLNKKFRFTLDPCTDKNNWLGTKKYYTKEDNGLEQDWKGEKVFVNPPFSQVKDKKNSKGWVWKCYEEGIKENTFVVLILPSRTDTQYWHDYIMKANEIWFCKGRVNFLLNEEKPENGATFPLAIIIFKRFNLGFPTIQPFCHKKKEGSRS</sequence>
<organism evidence="1">
    <name type="scientific">marine sediment metagenome</name>
    <dbReference type="NCBI Taxonomy" id="412755"/>
    <lineage>
        <taxon>unclassified sequences</taxon>
        <taxon>metagenomes</taxon>
        <taxon>ecological metagenomes</taxon>
    </lineage>
</organism>
<dbReference type="Pfam" id="PF05869">
    <property type="entry name" value="Dam"/>
    <property type="match status" value="1"/>
</dbReference>
<comment type="caution">
    <text evidence="1">The sequence shown here is derived from an EMBL/GenBank/DDBJ whole genome shotgun (WGS) entry which is preliminary data.</text>
</comment>
<gene>
    <name evidence="1" type="ORF">LCGC14_1510540</name>
</gene>
<dbReference type="GO" id="GO:0009307">
    <property type="term" value="P:DNA restriction-modification system"/>
    <property type="evidence" value="ECO:0007669"/>
    <property type="project" value="InterPro"/>
</dbReference>
<accession>A0A0F9J1J9</accession>
<dbReference type="GO" id="GO:0009007">
    <property type="term" value="F:site-specific DNA-methyltransferase (adenine-specific) activity"/>
    <property type="evidence" value="ECO:0007669"/>
    <property type="project" value="InterPro"/>
</dbReference>
<dbReference type="GO" id="GO:0003677">
    <property type="term" value="F:DNA binding"/>
    <property type="evidence" value="ECO:0007669"/>
    <property type="project" value="InterPro"/>
</dbReference>